<dbReference type="FunFam" id="2.60.34.10:FF:000012">
    <property type="entry name" value="Heat shock 70 kDa protein"/>
    <property type="match status" value="1"/>
</dbReference>
<dbReference type="InterPro" id="IPR043129">
    <property type="entry name" value="ATPase_NBD"/>
</dbReference>
<evidence type="ECO:0000256" key="1">
    <source>
        <dbReference type="ARBA" id="ARBA00007381"/>
    </source>
</evidence>
<dbReference type="FunFam" id="3.30.420.40:FF:000004">
    <property type="entry name" value="Molecular chaperone DnaK"/>
    <property type="match status" value="1"/>
</dbReference>
<evidence type="ECO:0000256" key="3">
    <source>
        <dbReference type="ARBA" id="ARBA00022840"/>
    </source>
</evidence>
<dbReference type="PRINTS" id="PR00301">
    <property type="entry name" value="HEATSHOCK70"/>
</dbReference>
<proteinExistence type="inferred from homology"/>
<dbReference type="Gene3D" id="1.20.1270.10">
    <property type="match status" value="1"/>
</dbReference>
<reference evidence="6" key="1">
    <citation type="journal article" date="2020" name="Nature">
        <title>Giant virus diversity and host interactions through global metagenomics.</title>
        <authorList>
            <person name="Schulz F."/>
            <person name="Roux S."/>
            <person name="Paez-Espino D."/>
            <person name="Jungbluth S."/>
            <person name="Walsh D.A."/>
            <person name="Denef V.J."/>
            <person name="McMahon K.D."/>
            <person name="Konstantinidis K.T."/>
            <person name="Eloe-Fadrosh E.A."/>
            <person name="Kyrpides N.C."/>
            <person name="Woyke T."/>
        </authorList>
    </citation>
    <scope>NUCLEOTIDE SEQUENCE</scope>
    <source>
        <strain evidence="6">GVMAG-M-3300023179-103</strain>
    </source>
</reference>
<dbReference type="InterPro" id="IPR013126">
    <property type="entry name" value="Hsp_70_fam"/>
</dbReference>
<dbReference type="InterPro" id="IPR029047">
    <property type="entry name" value="HSP70_peptide-bd_sf"/>
</dbReference>
<comment type="similarity">
    <text evidence="1">Belongs to the heat shock protein 70 family.</text>
</comment>
<organism evidence="6">
    <name type="scientific">viral metagenome</name>
    <dbReference type="NCBI Taxonomy" id="1070528"/>
    <lineage>
        <taxon>unclassified sequences</taxon>
        <taxon>metagenomes</taxon>
        <taxon>organismal metagenomes</taxon>
    </lineage>
</organism>
<dbReference type="Gene3D" id="3.30.420.40">
    <property type="match status" value="4"/>
</dbReference>
<evidence type="ECO:0000256" key="5">
    <source>
        <dbReference type="ARBA" id="ARBA00073327"/>
    </source>
</evidence>
<keyword evidence="3" id="KW-0067">ATP-binding</keyword>
<dbReference type="GO" id="GO:0005524">
    <property type="term" value="F:ATP binding"/>
    <property type="evidence" value="ECO:0007669"/>
    <property type="project" value="UniProtKB-KW"/>
</dbReference>
<accession>A0A6C0E092</accession>
<dbReference type="PROSITE" id="PS01036">
    <property type="entry name" value="HSP70_3"/>
    <property type="match status" value="1"/>
</dbReference>
<dbReference type="PANTHER" id="PTHR19375">
    <property type="entry name" value="HEAT SHOCK PROTEIN 70KDA"/>
    <property type="match status" value="1"/>
</dbReference>
<dbReference type="PROSITE" id="PS00329">
    <property type="entry name" value="HSP70_2"/>
    <property type="match status" value="1"/>
</dbReference>
<dbReference type="Gene3D" id="2.60.34.10">
    <property type="entry name" value="Substrate Binding Domain Of DNAk, Chain A, domain 1"/>
    <property type="match status" value="1"/>
</dbReference>
<protein>
    <recommendedName>
        <fullName evidence="5">Mitochondrial-type heat shock protein 70</fullName>
    </recommendedName>
</protein>
<dbReference type="SUPFAM" id="SSF53067">
    <property type="entry name" value="Actin-like ATPase domain"/>
    <property type="match status" value="2"/>
</dbReference>
<keyword evidence="2" id="KW-0547">Nucleotide-binding</keyword>
<evidence type="ECO:0000256" key="2">
    <source>
        <dbReference type="ARBA" id="ARBA00022741"/>
    </source>
</evidence>
<dbReference type="InterPro" id="IPR018181">
    <property type="entry name" value="Heat_shock_70_CS"/>
</dbReference>
<dbReference type="CDD" id="cd24028">
    <property type="entry name" value="ASKHA_NBD_HSP70_HSPA1-like"/>
    <property type="match status" value="1"/>
</dbReference>
<evidence type="ECO:0000256" key="4">
    <source>
        <dbReference type="ARBA" id="ARBA00056493"/>
    </source>
</evidence>
<dbReference type="SUPFAM" id="SSF100934">
    <property type="entry name" value="Heat shock protein 70kD (HSP70), C-terminal subdomain"/>
    <property type="match status" value="1"/>
</dbReference>
<sequence length="668" mass="75691">MTHNKDVCIGIDLGTTFSCVSYYEGEGKITIIPNENGNRITPSYVSFTNTERLIGDLAKKNCGQNPKNTIYAFKRFMGSNITDVIVQEEKNNVPYKIIADENNKTIFEVEFMNETKQFYPEQISAMILENLKNCASKFLGYEVKKAVVTVPAYFNDAQRGATKNAGIIAGLDIIRIINEPTSASLAYGIDNMTNQEKNVLVYDFGGGTLDCSILSIDSGVFQVKSTSGDTHLGGEDFDNKLRDYCFMKFCDKYILQTKLNADNLTLLFNILRINDLSNIQKYSLKKLIEIINYDIKNIQVKKYLEQLYEVCKLYNNPKLMRRLKTVCEESKKELSVSDNTTVIYDNFYDSNDLSINITKSFFEKLCDDEFERCINPINDALSCANLVFDNISDVVLVGGSTRIPRIREILESKFPGKLRTNINPDEAVSIGASINASIINNNDKITDGIVLIDVIPLSLGIETAGGIMEVMIKRNTPIPAEYKQVFSTHTDNQPSATIKIFEGERIKTKDNNLLGKFELTNLPEAPKGKLRIEVIYNVDANGITHVSAKELSLGIVGEIVIKNSQNRLNENEINEMIKNAERFLENDNKIRETHKSKNSLEHYLSSSRKILTNQKFIDNLNDNNKLQELNELLNDISNWLENNNDERTKEEYDEQYRLIESSFLPLLV</sequence>
<dbReference type="InterPro" id="IPR029048">
    <property type="entry name" value="HSP70_C_sf"/>
</dbReference>
<evidence type="ECO:0000313" key="6">
    <source>
        <dbReference type="EMBL" id="QHT22031.1"/>
    </source>
</evidence>
<comment type="function">
    <text evidence="4">May act as a chaperone.</text>
</comment>
<dbReference type="AlphaFoldDB" id="A0A6C0E092"/>
<dbReference type="Pfam" id="PF00012">
    <property type="entry name" value="HSP70"/>
    <property type="match status" value="2"/>
</dbReference>
<dbReference type="Gene3D" id="3.30.30.30">
    <property type="match status" value="1"/>
</dbReference>
<dbReference type="FunFam" id="3.30.30.30:FF:000003">
    <property type="entry name" value="Heat shock protein 9"/>
    <property type="match status" value="1"/>
</dbReference>
<name>A0A6C0E092_9ZZZZ</name>
<dbReference type="SUPFAM" id="SSF100920">
    <property type="entry name" value="Heat shock protein 70kD (HSP70), peptide-binding domain"/>
    <property type="match status" value="1"/>
</dbReference>
<dbReference type="GO" id="GO:0140662">
    <property type="term" value="F:ATP-dependent protein folding chaperone"/>
    <property type="evidence" value="ECO:0007669"/>
    <property type="project" value="InterPro"/>
</dbReference>
<dbReference type="EMBL" id="MN739700">
    <property type="protein sequence ID" value="QHT22031.1"/>
    <property type="molecule type" value="Genomic_DNA"/>
</dbReference>
<dbReference type="Gene3D" id="3.90.640.10">
    <property type="entry name" value="Actin, Chain A, domain 4"/>
    <property type="match status" value="2"/>
</dbReference>
<dbReference type="PROSITE" id="PS00297">
    <property type="entry name" value="HSP70_1"/>
    <property type="match status" value="1"/>
</dbReference>